<proteinExistence type="predicted"/>
<evidence type="ECO:0000313" key="2">
    <source>
        <dbReference type="EMBL" id="KNC35373.1"/>
    </source>
</evidence>
<dbReference type="InterPro" id="IPR053336">
    <property type="entry name" value="Rhoptry_Surface_Assoc"/>
</dbReference>
<sequence length="348" mass="41528">LLVIFFFSYYIVTYHSNVYQFCIGEWFLCFLCFKNNKDQEEINIETIIERNIHRDINIPMLNIQRIVVDKRNNTNANIIYTYQDEKYTLSIHSKKNLYYIIDAITIFTNDLKILKESFGDELEYRKNIIMKENTMKKLMEKIIFPSVSKESNTQFFENDMKTNEIKNDNIQTDEIKNDNIQTDEIKNDHIQTDEIKNDNIQTDEIKNDNIQTDEIKNDHIQTDEIKNDNIQTDEIKNDHIQTDEIKNDNIQTDEINNDNIQTDEIKNDHIQTDEINNDHIQTDEIKNDHIQTDEINNDHIQTEELKNDHIQTDEIKNDHIQTDEIKNDINTSNEIFFKAQLENTIQNI</sequence>
<name>A0A0L0CSY8_PLAFA</name>
<reference evidence="3" key="1">
    <citation type="submission" date="2015-07" db="EMBL/GenBank/DDBJ databases">
        <title>Annotation of Plasmodium falciparum RAJ116.</title>
        <authorList>
            <consortium name="The Broad Institute Genome Sequencing Platform"/>
            <person name="Volkman S.K."/>
            <person name="Neafsey D.E."/>
            <person name="Dash A.P."/>
            <person name="Chitnis C.E."/>
            <person name="Hartl D.L."/>
            <person name="Young S.K."/>
            <person name="Zeng Q."/>
            <person name="Koehrsen M."/>
            <person name="Alvarado L."/>
            <person name="Berlin A."/>
            <person name="Borenstein D."/>
            <person name="Chapman S.B."/>
            <person name="Chen Z."/>
            <person name="Engels R."/>
            <person name="Freedman E."/>
            <person name="Gellesch M."/>
            <person name="Goldberg J."/>
            <person name="Griggs A."/>
            <person name="Gujja S."/>
            <person name="Heilman E.R."/>
            <person name="Heiman D.I."/>
            <person name="Howarth C."/>
            <person name="Jen D."/>
            <person name="Larson L."/>
            <person name="Mehta T."/>
            <person name="Neiman D."/>
            <person name="Park D."/>
            <person name="Pearson M."/>
            <person name="Roberts A."/>
            <person name="Saif S."/>
            <person name="Shea T."/>
            <person name="Shenoy N."/>
            <person name="Sisk P."/>
            <person name="Stolte C."/>
            <person name="Sykes S."/>
            <person name="Walk T."/>
            <person name="White J."/>
            <person name="Yandava C."/>
            <person name="Haas B."/>
            <person name="Henn M.R."/>
            <person name="Nusbaum C."/>
            <person name="Birren B."/>
        </authorList>
    </citation>
    <scope>NUCLEOTIDE SEQUENCE [LARGE SCALE GENOMIC DNA]</scope>
    <source>
        <strain evidence="3">RAJ116</strain>
    </source>
</reference>
<evidence type="ECO:0000313" key="3">
    <source>
        <dbReference type="Proteomes" id="UP000054566"/>
    </source>
</evidence>
<reference evidence="3" key="2">
    <citation type="submission" date="2015-07" db="EMBL/GenBank/DDBJ databases">
        <title>The genome sequence of Plasmodium falciparum RAJ116.</title>
        <authorList>
            <consortium name="The Broad Institute Genome Sequencing Platform"/>
            <person name="Volkman S.K."/>
            <person name="Neafsey D.E."/>
            <person name="Dash A.P."/>
            <person name="Chitnis C.E."/>
            <person name="Hartl D.L."/>
            <person name="Young S.K."/>
            <person name="Kodira C.D."/>
            <person name="Zeng Q."/>
            <person name="Koehrsen M."/>
            <person name="Godfrey P."/>
            <person name="Alvarado L."/>
            <person name="Berlin A."/>
            <person name="Borenstein D."/>
            <person name="Chen Z."/>
            <person name="Engels R."/>
            <person name="Freedman E."/>
            <person name="Gellesch M."/>
            <person name="Goldberg J."/>
            <person name="Griggs A."/>
            <person name="Gujja S."/>
            <person name="Heiman D."/>
            <person name="Hepburn T."/>
            <person name="Howarth C."/>
            <person name="Jen D."/>
            <person name="Larson L."/>
            <person name="Lewis B."/>
            <person name="Mehta T."/>
            <person name="Park D."/>
            <person name="Pearson M."/>
            <person name="Roberts A."/>
            <person name="Saif S."/>
            <person name="Shea T."/>
            <person name="Shenoy N."/>
            <person name="Sisk P."/>
            <person name="Stolte C."/>
            <person name="Sykes S."/>
            <person name="Walk T."/>
            <person name="White J."/>
            <person name="Yandava C."/>
            <person name="Wirth D.F."/>
            <person name="Nusbaum C."/>
            <person name="Birren B."/>
        </authorList>
    </citation>
    <scope>NUCLEOTIDE SEQUENCE [LARGE SCALE GENOMIC DNA]</scope>
    <source>
        <strain evidence="3">RAJ116</strain>
    </source>
</reference>
<feature type="chain" id="PRO_5005536879" evidence="1">
    <location>
        <begin position="17"/>
        <end position="348"/>
    </location>
</feature>
<dbReference type="Proteomes" id="UP000054566">
    <property type="component" value="Unassembled WGS sequence"/>
</dbReference>
<feature type="non-terminal residue" evidence="2">
    <location>
        <position position="1"/>
    </location>
</feature>
<organism evidence="2 3">
    <name type="scientific">Plasmodium falciparum RAJ116</name>
    <dbReference type="NCBI Taxonomy" id="580058"/>
    <lineage>
        <taxon>Eukaryota</taxon>
        <taxon>Sar</taxon>
        <taxon>Alveolata</taxon>
        <taxon>Apicomplexa</taxon>
        <taxon>Aconoidasida</taxon>
        <taxon>Haemosporida</taxon>
        <taxon>Plasmodiidae</taxon>
        <taxon>Plasmodium</taxon>
        <taxon>Plasmodium (Laverania)</taxon>
    </lineage>
</organism>
<accession>A0A0L0CSY8</accession>
<dbReference type="OrthoDB" id="359169at2759"/>
<protein>
    <submittedName>
        <fullName evidence="2">Ag-1 blood stage membrane protein</fullName>
    </submittedName>
</protein>
<dbReference type="PANTHER" id="PTHR37320:SF1">
    <property type="entry name" value="RHOPTRY SURFACE PROTEIN CERLI2"/>
    <property type="match status" value="1"/>
</dbReference>
<keyword evidence="1" id="KW-0732">Signal</keyword>
<dbReference type="PANTHER" id="PTHR37320">
    <property type="entry name" value="AG-1 BLOOD STAGE MEMBRANE PROTEIN HOMOLOGUE"/>
    <property type="match status" value="1"/>
</dbReference>
<feature type="signal peptide" evidence="1">
    <location>
        <begin position="1"/>
        <end position="16"/>
    </location>
</feature>
<dbReference type="AlphaFoldDB" id="A0A0L0CSY8"/>
<gene>
    <name evidence="2" type="ORF">PFLG_00386</name>
</gene>
<dbReference type="EMBL" id="GG663819">
    <property type="protein sequence ID" value="KNC35373.1"/>
    <property type="molecule type" value="Genomic_DNA"/>
</dbReference>
<evidence type="ECO:0000256" key="1">
    <source>
        <dbReference type="SAM" id="SignalP"/>
    </source>
</evidence>